<proteinExistence type="predicted"/>
<evidence type="ECO:0000313" key="2">
    <source>
        <dbReference type="EnsemblMetazoa" id="PPA45365.1"/>
    </source>
</evidence>
<feature type="compositionally biased region" description="Basic and acidic residues" evidence="1">
    <location>
        <begin position="1"/>
        <end position="11"/>
    </location>
</feature>
<dbReference type="Proteomes" id="UP000005239">
    <property type="component" value="Unassembled WGS sequence"/>
</dbReference>
<feature type="region of interest" description="Disordered" evidence="1">
    <location>
        <begin position="124"/>
        <end position="171"/>
    </location>
</feature>
<name>A0A2A6BIL0_PRIPA</name>
<reference evidence="2" key="2">
    <citation type="submission" date="2022-06" db="UniProtKB">
        <authorList>
            <consortium name="EnsemblMetazoa"/>
        </authorList>
    </citation>
    <scope>IDENTIFICATION</scope>
    <source>
        <strain evidence="2">PS312</strain>
    </source>
</reference>
<accession>A0A2A6BIL0</accession>
<evidence type="ECO:0000313" key="3">
    <source>
        <dbReference type="Proteomes" id="UP000005239"/>
    </source>
</evidence>
<sequence length="171" mass="18837">MIQVGDTRRVAQADGRGFSKLGMEESGGNNERTKIILIEGTKKERRSGKDRQTVVRGDEGRGSVESPGVLSPYHVKGLDKQKVEDVENYVSIQMSTAGILRINGISKKVVADVGPHILSGQDAVQVRRPQKRKKTEDEGGERNRRIVVKGDEGGEKPRKRVKGRYDSSAID</sequence>
<feature type="compositionally biased region" description="Basic and acidic residues" evidence="1">
    <location>
        <begin position="134"/>
        <end position="156"/>
    </location>
</feature>
<accession>A0A8R1V0J3</accession>
<dbReference type="EnsemblMetazoa" id="PPA45365.1">
    <property type="protein sequence ID" value="PPA45365.1"/>
    <property type="gene ID" value="WBGene00283734"/>
</dbReference>
<evidence type="ECO:0000256" key="1">
    <source>
        <dbReference type="SAM" id="MobiDB-lite"/>
    </source>
</evidence>
<organism evidence="2 3">
    <name type="scientific">Pristionchus pacificus</name>
    <name type="common">Parasitic nematode worm</name>
    <dbReference type="NCBI Taxonomy" id="54126"/>
    <lineage>
        <taxon>Eukaryota</taxon>
        <taxon>Metazoa</taxon>
        <taxon>Ecdysozoa</taxon>
        <taxon>Nematoda</taxon>
        <taxon>Chromadorea</taxon>
        <taxon>Rhabditida</taxon>
        <taxon>Rhabditina</taxon>
        <taxon>Diplogasteromorpha</taxon>
        <taxon>Diplogasteroidea</taxon>
        <taxon>Neodiplogasteridae</taxon>
        <taxon>Pristionchus</taxon>
    </lineage>
</organism>
<keyword evidence="3" id="KW-1185">Reference proteome</keyword>
<protein>
    <submittedName>
        <fullName evidence="2">Uncharacterized protein</fullName>
    </submittedName>
</protein>
<feature type="compositionally biased region" description="Basic and acidic residues" evidence="1">
    <location>
        <begin position="47"/>
        <end position="62"/>
    </location>
</feature>
<gene>
    <name evidence="2" type="primary">WBGene00283734</name>
</gene>
<feature type="region of interest" description="Disordered" evidence="1">
    <location>
        <begin position="1"/>
        <end position="72"/>
    </location>
</feature>
<dbReference type="AlphaFoldDB" id="A0A2A6BIL0"/>
<reference evidence="3" key="1">
    <citation type="journal article" date="2008" name="Nat. Genet.">
        <title>The Pristionchus pacificus genome provides a unique perspective on nematode lifestyle and parasitism.</title>
        <authorList>
            <person name="Dieterich C."/>
            <person name="Clifton S.W."/>
            <person name="Schuster L.N."/>
            <person name="Chinwalla A."/>
            <person name="Delehaunty K."/>
            <person name="Dinkelacker I."/>
            <person name="Fulton L."/>
            <person name="Fulton R."/>
            <person name="Godfrey J."/>
            <person name="Minx P."/>
            <person name="Mitreva M."/>
            <person name="Roeseler W."/>
            <person name="Tian H."/>
            <person name="Witte H."/>
            <person name="Yang S.P."/>
            <person name="Wilson R.K."/>
            <person name="Sommer R.J."/>
        </authorList>
    </citation>
    <scope>NUCLEOTIDE SEQUENCE [LARGE SCALE GENOMIC DNA]</scope>
    <source>
        <strain evidence="3">PS312</strain>
    </source>
</reference>